<feature type="transmembrane region" description="Helical" evidence="9">
    <location>
        <begin position="83"/>
        <end position="100"/>
    </location>
</feature>
<evidence type="ECO:0000256" key="9">
    <source>
        <dbReference type="SAM" id="Phobius"/>
    </source>
</evidence>
<keyword evidence="9" id="KW-1133">Transmembrane helix</keyword>
<evidence type="ECO:0000313" key="13">
    <source>
        <dbReference type="Proteomes" id="UP001432075"/>
    </source>
</evidence>
<keyword evidence="6 12" id="KW-0418">Kinase</keyword>
<keyword evidence="9" id="KW-0472">Membrane</keyword>
<keyword evidence="7" id="KW-0067">ATP-binding</keyword>
<dbReference type="Gene3D" id="3.30.565.10">
    <property type="entry name" value="Histidine kinase-like ATPase, C-terminal domain"/>
    <property type="match status" value="1"/>
</dbReference>
<dbReference type="Proteomes" id="UP001432075">
    <property type="component" value="Chromosome"/>
</dbReference>
<evidence type="ECO:0000256" key="6">
    <source>
        <dbReference type="ARBA" id="ARBA00022777"/>
    </source>
</evidence>
<evidence type="ECO:0000256" key="7">
    <source>
        <dbReference type="ARBA" id="ARBA00022840"/>
    </source>
</evidence>
<evidence type="ECO:0000259" key="10">
    <source>
        <dbReference type="Pfam" id="PF02518"/>
    </source>
</evidence>
<feature type="transmembrane region" description="Helical" evidence="9">
    <location>
        <begin position="128"/>
        <end position="146"/>
    </location>
</feature>
<accession>A0ABZ1RUL7</accession>
<evidence type="ECO:0000256" key="1">
    <source>
        <dbReference type="ARBA" id="ARBA00000085"/>
    </source>
</evidence>
<evidence type="ECO:0000256" key="4">
    <source>
        <dbReference type="ARBA" id="ARBA00022679"/>
    </source>
</evidence>
<dbReference type="InterPro" id="IPR036890">
    <property type="entry name" value="HATPase_C_sf"/>
</dbReference>
<evidence type="ECO:0000256" key="5">
    <source>
        <dbReference type="ARBA" id="ARBA00022741"/>
    </source>
</evidence>
<evidence type="ECO:0000256" key="8">
    <source>
        <dbReference type="ARBA" id="ARBA00023012"/>
    </source>
</evidence>
<feature type="domain" description="Signal transduction histidine kinase subgroup 3 dimerisation and phosphoacceptor" evidence="11">
    <location>
        <begin position="201"/>
        <end position="266"/>
    </location>
</feature>
<dbReference type="EC" id="2.7.13.3" evidence="2"/>
<organism evidence="12 13">
    <name type="scientific">Streptomyces goshikiensis</name>
    <dbReference type="NCBI Taxonomy" id="1942"/>
    <lineage>
        <taxon>Bacteria</taxon>
        <taxon>Bacillati</taxon>
        <taxon>Actinomycetota</taxon>
        <taxon>Actinomycetes</taxon>
        <taxon>Kitasatosporales</taxon>
        <taxon>Streptomycetaceae</taxon>
        <taxon>Streptomyces</taxon>
    </lineage>
</organism>
<dbReference type="Pfam" id="PF07730">
    <property type="entry name" value="HisKA_3"/>
    <property type="match status" value="1"/>
</dbReference>
<keyword evidence="9" id="KW-0812">Transmembrane</keyword>
<gene>
    <name evidence="12" type="ORF">OHU17_32660</name>
</gene>
<dbReference type="GO" id="GO:0016301">
    <property type="term" value="F:kinase activity"/>
    <property type="evidence" value="ECO:0007669"/>
    <property type="project" value="UniProtKB-KW"/>
</dbReference>
<comment type="catalytic activity">
    <reaction evidence="1">
        <text>ATP + protein L-histidine = ADP + protein N-phospho-L-histidine.</text>
        <dbReference type="EC" id="2.7.13.3"/>
    </reaction>
</comment>
<dbReference type="Pfam" id="PF02518">
    <property type="entry name" value="HATPase_c"/>
    <property type="match status" value="1"/>
</dbReference>
<evidence type="ECO:0000259" key="11">
    <source>
        <dbReference type="Pfam" id="PF07730"/>
    </source>
</evidence>
<keyword evidence="3" id="KW-0597">Phosphoprotein</keyword>
<dbReference type="EMBL" id="CP108057">
    <property type="protein sequence ID" value="WUO50209.1"/>
    <property type="molecule type" value="Genomic_DNA"/>
</dbReference>
<dbReference type="SUPFAM" id="SSF55874">
    <property type="entry name" value="ATPase domain of HSP90 chaperone/DNA topoisomerase II/histidine kinase"/>
    <property type="match status" value="1"/>
</dbReference>
<feature type="domain" description="Histidine kinase/HSP90-like ATPase" evidence="10">
    <location>
        <begin position="313"/>
        <end position="404"/>
    </location>
</feature>
<dbReference type="Gene3D" id="1.20.5.1930">
    <property type="match status" value="1"/>
</dbReference>
<name>A0ABZ1RUL7_9ACTN</name>
<evidence type="ECO:0000256" key="2">
    <source>
        <dbReference type="ARBA" id="ARBA00012438"/>
    </source>
</evidence>
<keyword evidence="5" id="KW-0547">Nucleotide-binding</keyword>
<keyword evidence="8" id="KW-0902">Two-component regulatory system</keyword>
<sequence>MPDTTTTAADRFSFRSLRADLCTRRAQPMPPLSWPRWLRWLPQVLVVLAAAALSATGADATATALAAGHAAVLVVGLRRPVPAWWLSTGFTVAIVVGHPPTHDNRLWVWVVNAGALFLLSLRVPIPSAAAAALLSAVLPVALKAAGCAVGSWSWPTGVLTAYALAVLVGSFARARREDRERLVEQIAVTAQERALRTVLEERARIARELHDVVAHHMSVISIQADAAPHRVQDPPRELVRELASIRANAQEGLAELRRMLGLLRSPAPGESPEGTAPQPSLAQLDTLLANVRTAGLAVTAEVRGERRPLPAGVELSAYRVVQEALSNALRHAPGAEAVVRLSYAPAELHLRVVNTPAARAAAPTPGAGHGLTGMRERVAMLDGDFCAGPAPGGGYAVTASLPAPALSAAPTTDMEASL</sequence>
<evidence type="ECO:0000313" key="12">
    <source>
        <dbReference type="EMBL" id="WUO50209.1"/>
    </source>
</evidence>
<keyword evidence="4" id="KW-0808">Transferase</keyword>
<proteinExistence type="predicted"/>
<protein>
    <recommendedName>
        <fullName evidence="2">histidine kinase</fullName>
        <ecNumber evidence="2">2.7.13.3</ecNumber>
    </recommendedName>
</protein>
<dbReference type="InterPro" id="IPR003594">
    <property type="entry name" value="HATPase_dom"/>
</dbReference>
<dbReference type="PANTHER" id="PTHR24421">
    <property type="entry name" value="NITRATE/NITRITE SENSOR PROTEIN NARX-RELATED"/>
    <property type="match status" value="1"/>
</dbReference>
<dbReference type="PANTHER" id="PTHR24421:SF10">
    <property type="entry name" value="NITRATE_NITRITE SENSOR PROTEIN NARQ"/>
    <property type="match status" value="1"/>
</dbReference>
<feature type="transmembrane region" description="Helical" evidence="9">
    <location>
        <begin position="152"/>
        <end position="172"/>
    </location>
</feature>
<feature type="transmembrane region" description="Helical" evidence="9">
    <location>
        <begin position="44"/>
        <end position="76"/>
    </location>
</feature>
<dbReference type="RefSeq" id="WP_328777101.1">
    <property type="nucleotide sequence ID" value="NZ_CP108057.1"/>
</dbReference>
<dbReference type="InterPro" id="IPR011712">
    <property type="entry name" value="Sig_transdc_His_kin_sub3_dim/P"/>
</dbReference>
<dbReference type="CDD" id="cd16917">
    <property type="entry name" value="HATPase_UhpB-NarQ-NarX-like"/>
    <property type="match status" value="1"/>
</dbReference>
<evidence type="ECO:0000256" key="3">
    <source>
        <dbReference type="ARBA" id="ARBA00022553"/>
    </source>
</evidence>
<reference evidence="12" key="1">
    <citation type="submission" date="2022-10" db="EMBL/GenBank/DDBJ databases">
        <title>The complete genomes of actinobacterial strains from the NBC collection.</title>
        <authorList>
            <person name="Joergensen T.S."/>
            <person name="Alvarez Arevalo M."/>
            <person name="Sterndorff E.B."/>
            <person name="Faurdal D."/>
            <person name="Vuksanovic O."/>
            <person name="Mourched A.-S."/>
            <person name="Charusanti P."/>
            <person name="Shaw S."/>
            <person name="Blin K."/>
            <person name="Weber T."/>
        </authorList>
    </citation>
    <scope>NUCLEOTIDE SEQUENCE</scope>
    <source>
        <strain evidence="12">NBC_00283</strain>
    </source>
</reference>
<keyword evidence="13" id="KW-1185">Reference proteome</keyword>
<dbReference type="InterPro" id="IPR050482">
    <property type="entry name" value="Sensor_HK_TwoCompSys"/>
</dbReference>